<name>A0A098LIQ3_9BACT</name>
<dbReference type="Proteomes" id="UP000030185">
    <property type="component" value="Unassembled WGS sequence"/>
</dbReference>
<dbReference type="EMBL" id="BBLT01000010">
    <property type="protein sequence ID" value="GAL86871.1"/>
    <property type="molecule type" value="Genomic_DNA"/>
</dbReference>
<sequence length="193" mass="21591">MIGLTSKMGKDDGMISNGFYWNLGIGFPSFKGTDITDSKRESQGVQFTLEAGNQWMFVKSDRIGFGLNVSWLTIGGSVYKLEGIDENVYDFHLGLLRFGPMASVGFGDNAAVDVFFNLNPTVKYNFWSTDQFDSNTLIYGAAWTPGVKFRFKKFAVGFENSFGRLKAQDLENSDVKAVKLSYMNPRILLGMKF</sequence>
<reference evidence="1 2" key="1">
    <citation type="submission" date="2014-09" db="EMBL/GenBank/DDBJ databases">
        <title>Sporocytophaga myxococcoides PG-01 genome sequencing.</title>
        <authorList>
            <person name="Liu L."/>
            <person name="Gao P.J."/>
            <person name="Chen G.J."/>
            <person name="Wang L.S."/>
        </authorList>
    </citation>
    <scope>NUCLEOTIDE SEQUENCE [LARGE SCALE GENOMIC DNA]</scope>
    <source>
        <strain evidence="1 2">PG-01</strain>
    </source>
</reference>
<comment type="caution">
    <text evidence="1">The sequence shown here is derived from an EMBL/GenBank/DDBJ whole genome shotgun (WGS) entry which is preliminary data.</text>
</comment>
<dbReference type="AlphaFoldDB" id="A0A098LIQ3"/>
<accession>A0A098LIQ3</accession>
<evidence type="ECO:0000313" key="1">
    <source>
        <dbReference type="EMBL" id="GAL86871.1"/>
    </source>
</evidence>
<proteinExistence type="predicted"/>
<evidence type="ECO:0000313" key="2">
    <source>
        <dbReference type="Proteomes" id="UP000030185"/>
    </source>
</evidence>
<organism evidence="1 2">
    <name type="scientific">Sporocytophaga myxococcoides</name>
    <dbReference type="NCBI Taxonomy" id="153721"/>
    <lineage>
        <taxon>Bacteria</taxon>
        <taxon>Pseudomonadati</taxon>
        <taxon>Bacteroidota</taxon>
        <taxon>Cytophagia</taxon>
        <taxon>Cytophagales</taxon>
        <taxon>Cytophagaceae</taxon>
        <taxon>Sporocytophaga</taxon>
    </lineage>
</organism>
<evidence type="ECO:0008006" key="3">
    <source>
        <dbReference type="Google" id="ProtNLM"/>
    </source>
</evidence>
<protein>
    <recommendedName>
        <fullName evidence="3">Outer membrane protein beta-barrel domain-containing protein</fullName>
    </recommendedName>
</protein>
<keyword evidence="2" id="KW-1185">Reference proteome</keyword>
<gene>
    <name evidence="1" type="ORF">MYP_4101</name>
</gene>